<sequence length="617" mass="67882">MRIRVSVRKRPLSLKEKATGEVDVLQVAGGKGRVIVHQPKTRVDLEKVVESGVFEFDNGFGESCGNRQVYEEAVENLVGRVWGGCRGSVFAYGQTGSGKTFTMMGEGKEEGVTILAAEKLLRERKRKGREDLDVYVSLFEIYGGKLFDLLNERKVVKCLEDGKGRVCFLGLTEHKVDDLEDVRRLISEGGEGRSTGSTSKNDASSRSHAVLQFSIRKQKKRRERVGEEFGRLSFIDLAGSERGKDTDKSDKQTRLEGAEINTSLLALKEVIRSLALGSGTQHIPFRGSKLTQVLKDSFVGEDSCSVMIACVGPGGSDVEHTLNTLRYADRVKERGVDGGGGTGGGEANQGEEQMQQMQQMQMQQLRGVNTKNLDGRPGTAPSSRGGGERGGNLGRRSLDAGIGGLGRRSIDGGGGGGRLSEALERREREEKKGKRRESVGGGQAAKENNSQGGGAGADRVASKVRERIRRRSLGMAGGREKAEKEAMKLVEKKIPTIQGGGNKKEKKETERKLLLKQKGKELIECHRSGMTKLLAMVKVEMKMVNQADQNRDFLEEYLNCLEELVERKRDVVGAQSAKLQEWKSAREMVKDMGGREEEEEDIDYLEELGQEEDLRLN</sequence>
<dbReference type="PROSITE" id="PS50067">
    <property type="entry name" value="KINESIN_MOTOR_2"/>
    <property type="match status" value="1"/>
</dbReference>
<feature type="region of interest" description="Disordered" evidence="11">
    <location>
        <begin position="331"/>
        <end position="482"/>
    </location>
</feature>
<comment type="subcellular location">
    <subcellularLocation>
        <location evidence="1">Cytoplasm</location>
        <location evidence="1">Cytoskeleton</location>
    </subcellularLocation>
</comment>
<evidence type="ECO:0000256" key="7">
    <source>
        <dbReference type="ARBA" id="ARBA00023212"/>
    </source>
</evidence>
<keyword evidence="5 9" id="KW-0067">ATP-binding</keyword>
<evidence type="ECO:0000256" key="2">
    <source>
        <dbReference type="ARBA" id="ARBA00022490"/>
    </source>
</evidence>
<comment type="similarity">
    <text evidence="8">Belongs to the TRAFAC class myosin-kinesin ATPase superfamily. Kinesin family. KIN-13 subfamily.</text>
</comment>
<protein>
    <recommendedName>
        <fullName evidence="10">Kinesin-like protein</fullName>
    </recommendedName>
</protein>
<evidence type="ECO:0000313" key="14">
    <source>
        <dbReference type="Proteomes" id="UP001165065"/>
    </source>
</evidence>
<dbReference type="InterPro" id="IPR027640">
    <property type="entry name" value="Kinesin-like_fam"/>
</dbReference>
<evidence type="ECO:0000259" key="12">
    <source>
        <dbReference type="PROSITE" id="PS50067"/>
    </source>
</evidence>
<evidence type="ECO:0000256" key="3">
    <source>
        <dbReference type="ARBA" id="ARBA00022701"/>
    </source>
</evidence>
<dbReference type="FunFam" id="3.40.850.10:FF:000012">
    <property type="entry name" value="Kinesin-like protein"/>
    <property type="match status" value="1"/>
</dbReference>
<accession>A0A9W7LFC3</accession>
<name>A0A9W7LFC3_9STRA</name>
<feature type="compositionally biased region" description="Gly residues" evidence="11">
    <location>
        <begin position="401"/>
        <end position="418"/>
    </location>
</feature>
<dbReference type="GO" id="GO:0003777">
    <property type="term" value="F:microtubule motor activity"/>
    <property type="evidence" value="ECO:0007669"/>
    <property type="project" value="InterPro"/>
</dbReference>
<evidence type="ECO:0000256" key="11">
    <source>
        <dbReference type="SAM" id="MobiDB-lite"/>
    </source>
</evidence>
<feature type="compositionally biased region" description="Gly residues" evidence="11">
    <location>
        <begin position="384"/>
        <end position="393"/>
    </location>
</feature>
<dbReference type="PANTHER" id="PTHR47971:SF8">
    <property type="entry name" value="KINESIN-LIKE PROTEIN"/>
    <property type="match status" value="1"/>
</dbReference>
<feature type="binding site" evidence="9">
    <location>
        <begin position="93"/>
        <end position="100"/>
    </location>
    <ligand>
        <name>ATP</name>
        <dbReference type="ChEBI" id="CHEBI:30616"/>
    </ligand>
</feature>
<dbReference type="OrthoDB" id="3176171at2759"/>
<dbReference type="Gene3D" id="3.40.850.10">
    <property type="entry name" value="Kinesin motor domain"/>
    <property type="match status" value="1"/>
</dbReference>
<keyword evidence="14" id="KW-1185">Reference proteome</keyword>
<keyword evidence="4 9" id="KW-0547">Nucleotide-binding</keyword>
<evidence type="ECO:0000256" key="6">
    <source>
        <dbReference type="ARBA" id="ARBA00023175"/>
    </source>
</evidence>
<dbReference type="SMART" id="SM00129">
    <property type="entry name" value="KISc"/>
    <property type="match status" value="1"/>
</dbReference>
<comment type="caution">
    <text evidence="13">The sequence shown here is derived from an EMBL/GenBank/DDBJ whole genome shotgun (WGS) entry which is preliminary data.</text>
</comment>
<dbReference type="CDD" id="cd01367">
    <property type="entry name" value="KISc_KIF2_like"/>
    <property type="match status" value="1"/>
</dbReference>
<dbReference type="GO" id="GO:0008017">
    <property type="term" value="F:microtubule binding"/>
    <property type="evidence" value="ECO:0007669"/>
    <property type="project" value="InterPro"/>
</dbReference>
<feature type="compositionally biased region" description="Gly residues" evidence="11">
    <location>
        <begin position="337"/>
        <end position="347"/>
    </location>
</feature>
<feature type="region of interest" description="Disordered" evidence="11">
    <location>
        <begin position="187"/>
        <end position="208"/>
    </location>
</feature>
<gene>
    <name evidence="13" type="ORF">TrCOL_g546</name>
</gene>
<dbReference type="GO" id="GO:0005524">
    <property type="term" value="F:ATP binding"/>
    <property type="evidence" value="ECO:0007669"/>
    <property type="project" value="UniProtKB-UniRule"/>
</dbReference>
<dbReference type="Pfam" id="PF00225">
    <property type="entry name" value="Kinesin"/>
    <property type="match status" value="1"/>
</dbReference>
<keyword evidence="6 9" id="KW-0505">Motor protein</keyword>
<dbReference type="InterPro" id="IPR036961">
    <property type="entry name" value="Kinesin_motor_dom_sf"/>
</dbReference>
<keyword evidence="3 10" id="KW-0493">Microtubule</keyword>
<dbReference type="GO" id="GO:0007018">
    <property type="term" value="P:microtubule-based movement"/>
    <property type="evidence" value="ECO:0007669"/>
    <property type="project" value="InterPro"/>
</dbReference>
<evidence type="ECO:0000313" key="13">
    <source>
        <dbReference type="EMBL" id="GMI47816.1"/>
    </source>
</evidence>
<proteinExistence type="inferred from homology"/>
<evidence type="ECO:0000256" key="10">
    <source>
        <dbReference type="RuleBase" id="RU000394"/>
    </source>
</evidence>
<dbReference type="InterPro" id="IPR019821">
    <property type="entry name" value="Kinesin_motor_CS"/>
</dbReference>
<dbReference type="GO" id="GO:0005874">
    <property type="term" value="C:microtubule"/>
    <property type="evidence" value="ECO:0007669"/>
    <property type="project" value="UniProtKB-KW"/>
</dbReference>
<dbReference type="InterPro" id="IPR027417">
    <property type="entry name" value="P-loop_NTPase"/>
</dbReference>
<evidence type="ECO:0000256" key="8">
    <source>
        <dbReference type="ARBA" id="ARBA00061030"/>
    </source>
</evidence>
<dbReference type="GO" id="GO:0007019">
    <property type="term" value="P:microtubule depolymerization"/>
    <property type="evidence" value="ECO:0007669"/>
    <property type="project" value="TreeGrafter"/>
</dbReference>
<dbReference type="SUPFAM" id="SSF52540">
    <property type="entry name" value="P-loop containing nucleoside triphosphate hydrolases"/>
    <property type="match status" value="1"/>
</dbReference>
<feature type="compositionally biased region" description="Acidic residues" evidence="11">
    <location>
        <begin position="596"/>
        <end position="611"/>
    </location>
</feature>
<keyword evidence="7" id="KW-0206">Cytoskeleton</keyword>
<dbReference type="InterPro" id="IPR001752">
    <property type="entry name" value="Kinesin_motor_dom"/>
</dbReference>
<dbReference type="AlphaFoldDB" id="A0A9W7LFC3"/>
<evidence type="ECO:0000256" key="5">
    <source>
        <dbReference type="ARBA" id="ARBA00022840"/>
    </source>
</evidence>
<organism evidence="13 14">
    <name type="scientific">Triparma columacea</name>
    <dbReference type="NCBI Taxonomy" id="722753"/>
    <lineage>
        <taxon>Eukaryota</taxon>
        <taxon>Sar</taxon>
        <taxon>Stramenopiles</taxon>
        <taxon>Ochrophyta</taxon>
        <taxon>Bolidophyceae</taxon>
        <taxon>Parmales</taxon>
        <taxon>Triparmaceae</taxon>
        <taxon>Triparma</taxon>
    </lineage>
</organism>
<evidence type="ECO:0000256" key="9">
    <source>
        <dbReference type="PROSITE-ProRule" id="PRU00283"/>
    </source>
</evidence>
<reference evidence="14" key="1">
    <citation type="journal article" date="2023" name="Commun. Biol.">
        <title>Genome analysis of Parmales, the sister group of diatoms, reveals the evolutionary specialization of diatoms from phago-mixotrophs to photoautotrophs.</title>
        <authorList>
            <person name="Ban H."/>
            <person name="Sato S."/>
            <person name="Yoshikawa S."/>
            <person name="Yamada K."/>
            <person name="Nakamura Y."/>
            <person name="Ichinomiya M."/>
            <person name="Sato N."/>
            <person name="Blanc-Mathieu R."/>
            <person name="Endo H."/>
            <person name="Kuwata A."/>
            <person name="Ogata H."/>
        </authorList>
    </citation>
    <scope>NUCLEOTIDE SEQUENCE [LARGE SCALE GENOMIC DNA]</scope>
</reference>
<dbReference type="Proteomes" id="UP001165065">
    <property type="component" value="Unassembled WGS sequence"/>
</dbReference>
<feature type="domain" description="Kinesin motor" evidence="12">
    <location>
        <begin position="2"/>
        <end position="334"/>
    </location>
</feature>
<dbReference type="PROSITE" id="PS00411">
    <property type="entry name" value="KINESIN_MOTOR_1"/>
    <property type="match status" value="1"/>
</dbReference>
<feature type="region of interest" description="Disordered" evidence="11">
    <location>
        <begin position="590"/>
        <end position="617"/>
    </location>
</feature>
<dbReference type="PANTHER" id="PTHR47971">
    <property type="entry name" value="KINESIN-RELATED PROTEIN 6"/>
    <property type="match status" value="1"/>
</dbReference>
<feature type="compositionally biased region" description="Basic and acidic residues" evidence="11">
    <location>
        <begin position="421"/>
        <end position="438"/>
    </location>
</feature>
<dbReference type="PRINTS" id="PR00380">
    <property type="entry name" value="KINESINHEAVY"/>
</dbReference>
<dbReference type="EMBL" id="BRYA01000361">
    <property type="protein sequence ID" value="GMI47816.1"/>
    <property type="molecule type" value="Genomic_DNA"/>
</dbReference>
<evidence type="ECO:0000256" key="1">
    <source>
        <dbReference type="ARBA" id="ARBA00004245"/>
    </source>
</evidence>
<keyword evidence="2" id="KW-0963">Cytoplasm</keyword>
<evidence type="ECO:0000256" key="4">
    <source>
        <dbReference type="ARBA" id="ARBA00022741"/>
    </source>
</evidence>
<feature type="compositionally biased region" description="Low complexity" evidence="11">
    <location>
        <begin position="348"/>
        <end position="364"/>
    </location>
</feature>